<keyword evidence="3" id="KW-0808">Transferase</keyword>
<evidence type="ECO:0000259" key="4">
    <source>
        <dbReference type="Pfam" id="PF00358"/>
    </source>
</evidence>
<protein>
    <submittedName>
        <fullName evidence="5">PTS glucose transporter subunit IIA</fullName>
    </submittedName>
</protein>
<dbReference type="Pfam" id="PF00358">
    <property type="entry name" value="PTS_EIIA_1"/>
    <property type="match status" value="1"/>
</dbReference>
<dbReference type="Gene3D" id="2.70.70.10">
    <property type="entry name" value="Glucose Permease (Domain IIA)"/>
    <property type="match status" value="1"/>
</dbReference>
<dbReference type="InterPro" id="IPR011055">
    <property type="entry name" value="Dup_hybrid_motif"/>
</dbReference>
<sequence>MQQSVIIWQQDWTTLEGFIIKSPFSGQVLPISMHPELLYQQDIFPATLCCKLQQGTLYAPFSGHFTTARAGERRLIFTHTSGLTLTVDLPFAISIDHGKGLHWLCRAPREVKAGTPILQIDLAYWQLVLDELYCVASLSLPSKLDKLLSRQAQVLANQDPLFVLQFKK</sequence>
<evidence type="ECO:0000313" key="5">
    <source>
        <dbReference type="EMBL" id="MCB5227510.1"/>
    </source>
</evidence>
<dbReference type="Proteomes" id="UP000633814">
    <property type="component" value="Unassembled WGS sequence"/>
</dbReference>
<proteinExistence type="predicted"/>
<evidence type="ECO:0000256" key="1">
    <source>
        <dbReference type="ARBA" id="ARBA00022448"/>
    </source>
</evidence>
<gene>
    <name evidence="5" type="ORF">JAO78_011875</name>
</gene>
<evidence type="ECO:0000256" key="2">
    <source>
        <dbReference type="ARBA" id="ARBA00022597"/>
    </source>
</evidence>
<dbReference type="InterPro" id="IPR001127">
    <property type="entry name" value="PTS_EIIA_1_perm"/>
</dbReference>
<comment type="caution">
    <text evidence="5">The sequence shown here is derived from an EMBL/GenBank/DDBJ whole genome shotgun (WGS) entry which is preliminary data.</text>
</comment>
<accession>A0ABS8C6D5</accession>
<dbReference type="SUPFAM" id="SSF51261">
    <property type="entry name" value="Duplicated hybrid motif"/>
    <property type="match status" value="1"/>
</dbReference>
<organism evidence="5 6">
    <name type="scientific">Alishewanella maricola</name>
    <dbReference type="NCBI Taxonomy" id="2795740"/>
    <lineage>
        <taxon>Bacteria</taxon>
        <taxon>Pseudomonadati</taxon>
        <taxon>Pseudomonadota</taxon>
        <taxon>Gammaproteobacteria</taxon>
        <taxon>Alteromonadales</taxon>
        <taxon>Alteromonadaceae</taxon>
        <taxon>Alishewanella</taxon>
    </lineage>
</organism>
<keyword evidence="1" id="KW-0813">Transport</keyword>
<keyword evidence="6" id="KW-1185">Reference proteome</keyword>
<feature type="domain" description="PTS EIIA type-1" evidence="4">
    <location>
        <begin position="20"/>
        <end position="124"/>
    </location>
</feature>
<keyword evidence="2 5" id="KW-0762">Sugar transport</keyword>
<evidence type="ECO:0000256" key="3">
    <source>
        <dbReference type="ARBA" id="ARBA00022679"/>
    </source>
</evidence>
<evidence type="ECO:0000313" key="6">
    <source>
        <dbReference type="Proteomes" id="UP000633814"/>
    </source>
</evidence>
<dbReference type="EMBL" id="JAEINI020000007">
    <property type="protein sequence ID" value="MCB5227510.1"/>
    <property type="molecule type" value="Genomic_DNA"/>
</dbReference>
<reference evidence="5 6" key="1">
    <citation type="submission" date="2021-10" db="EMBL/GenBank/DDBJ databases">
        <title>Alishewanella koreense sp. nov. isolated from seawater of southwestern coast in South Korea and the proposal for the reclassification of Rheinheimera perlucida and Rheinheimera tuosuensis as Arsukibacterium perlucida and Arsukibacterium tuosuensis.</title>
        <authorList>
            <person name="Kim K.H."/>
            <person name="Ruan W."/>
            <person name="Kim K.R."/>
            <person name="Baek J.H."/>
            <person name="Jeon C.O."/>
        </authorList>
    </citation>
    <scope>NUCLEOTIDE SEQUENCE [LARGE SCALE GENOMIC DNA]</scope>
    <source>
        <strain evidence="5 6">16-MA</strain>
    </source>
</reference>
<name>A0ABS8C6D5_9ALTE</name>
<dbReference type="RefSeq" id="WP_226751577.1">
    <property type="nucleotide sequence ID" value="NZ_JAEINI020000007.1"/>
</dbReference>